<dbReference type="HAMAP" id="MF_00048">
    <property type="entry name" value="UPF0102"/>
    <property type="match status" value="1"/>
</dbReference>
<dbReference type="PANTHER" id="PTHR34039">
    <property type="entry name" value="UPF0102 PROTEIN YRAN"/>
    <property type="match status" value="1"/>
</dbReference>
<reference evidence="3 4" key="1">
    <citation type="journal article" date="2016" name="Nat. Commun.">
        <title>Thousands of microbial genomes shed light on interconnected biogeochemical processes in an aquifer system.</title>
        <authorList>
            <person name="Anantharaman K."/>
            <person name="Brown C.T."/>
            <person name="Hug L.A."/>
            <person name="Sharon I."/>
            <person name="Castelle C.J."/>
            <person name="Probst A.J."/>
            <person name="Thomas B.C."/>
            <person name="Singh A."/>
            <person name="Wilkins M.J."/>
            <person name="Karaoz U."/>
            <person name="Brodie E.L."/>
            <person name="Williams K.H."/>
            <person name="Hubbard S.S."/>
            <person name="Banfield J.F."/>
        </authorList>
    </citation>
    <scope>NUCLEOTIDE SEQUENCE [LARGE SCALE GENOMIC DNA]</scope>
</reference>
<dbReference type="EMBL" id="MFFS01000049">
    <property type="protein sequence ID" value="OGF21850.1"/>
    <property type="molecule type" value="Genomic_DNA"/>
</dbReference>
<dbReference type="GO" id="GO:0003676">
    <property type="term" value="F:nucleic acid binding"/>
    <property type="evidence" value="ECO:0007669"/>
    <property type="project" value="InterPro"/>
</dbReference>
<comment type="caution">
    <text evidence="3">The sequence shown here is derived from an EMBL/GenBank/DDBJ whole genome shotgun (WGS) entry which is preliminary data.</text>
</comment>
<gene>
    <name evidence="3" type="ORF">A2Y83_01730</name>
</gene>
<dbReference type="InterPro" id="IPR011335">
    <property type="entry name" value="Restrct_endonuc-II-like"/>
</dbReference>
<evidence type="ECO:0000313" key="4">
    <source>
        <dbReference type="Proteomes" id="UP000178323"/>
    </source>
</evidence>
<evidence type="ECO:0000313" key="3">
    <source>
        <dbReference type="EMBL" id="OGF21850.1"/>
    </source>
</evidence>
<dbReference type="PANTHER" id="PTHR34039:SF1">
    <property type="entry name" value="UPF0102 PROTEIN YRAN"/>
    <property type="match status" value="1"/>
</dbReference>
<accession>A0A1F5S555</accession>
<evidence type="ECO:0000256" key="2">
    <source>
        <dbReference type="HAMAP-Rule" id="MF_00048"/>
    </source>
</evidence>
<protein>
    <recommendedName>
        <fullName evidence="2">UPF0102 protein A2Y83_01730</fullName>
    </recommendedName>
</protein>
<dbReference type="InterPro" id="IPR011856">
    <property type="entry name" value="tRNA_endonuc-like_dom_sf"/>
</dbReference>
<proteinExistence type="inferred from homology"/>
<dbReference type="AlphaFoldDB" id="A0A1F5S555"/>
<evidence type="ECO:0000256" key="1">
    <source>
        <dbReference type="ARBA" id="ARBA00006738"/>
    </source>
</evidence>
<organism evidence="3 4">
    <name type="scientific">Candidatus Falkowbacteria bacterium RBG_13_39_14</name>
    <dbReference type="NCBI Taxonomy" id="1797985"/>
    <lineage>
        <taxon>Bacteria</taxon>
        <taxon>Candidatus Falkowiibacteriota</taxon>
    </lineage>
</organism>
<dbReference type="STRING" id="1797985.A2Y83_01730"/>
<comment type="similarity">
    <text evidence="1 2">Belongs to the UPF0102 family.</text>
</comment>
<dbReference type="Pfam" id="PF02021">
    <property type="entry name" value="UPF0102"/>
    <property type="match status" value="1"/>
</dbReference>
<dbReference type="Gene3D" id="3.40.1350.10">
    <property type="match status" value="1"/>
</dbReference>
<sequence length="120" mass="13761">MSLRKIIGNYGEKLAMNYLLRNGYNILGSHFSGRFGEIDIIAAKDGKISFVEVKTRTNLYSGSPEDGLTRAKIKKLDMTCRHYIYKNKIQTDNYQLDLIAIEIDKFVGKAKIRHYKGIQL</sequence>
<dbReference type="Proteomes" id="UP000178323">
    <property type="component" value="Unassembled WGS sequence"/>
</dbReference>
<name>A0A1F5S555_9BACT</name>
<dbReference type="InterPro" id="IPR003509">
    <property type="entry name" value="UPF0102_YraN-like"/>
</dbReference>
<dbReference type="SUPFAM" id="SSF52980">
    <property type="entry name" value="Restriction endonuclease-like"/>
    <property type="match status" value="1"/>
</dbReference>
<dbReference type="CDD" id="cd20736">
    <property type="entry name" value="PoNe_Nuclease"/>
    <property type="match status" value="1"/>
</dbReference>